<organism evidence="1 2">
    <name type="scientific">Thermotomaculum hydrothermale</name>
    <dbReference type="NCBI Taxonomy" id="981385"/>
    <lineage>
        <taxon>Bacteria</taxon>
        <taxon>Pseudomonadati</taxon>
        <taxon>Acidobacteriota</taxon>
        <taxon>Holophagae</taxon>
        <taxon>Thermotomaculales</taxon>
        <taxon>Thermotomaculaceae</taxon>
        <taxon>Thermotomaculum</taxon>
    </lineage>
</organism>
<dbReference type="KEGG" id="thyd:TTHT_0263"/>
<protein>
    <submittedName>
        <fullName evidence="1">Uncharacterized protein</fullName>
    </submittedName>
</protein>
<evidence type="ECO:0000313" key="1">
    <source>
        <dbReference type="EMBL" id="BBB31887.1"/>
    </source>
</evidence>
<dbReference type="InterPro" id="IPR029044">
    <property type="entry name" value="Nucleotide-diphossugar_trans"/>
</dbReference>
<dbReference type="AlphaFoldDB" id="A0A7R6PSM7"/>
<reference evidence="1 2" key="1">
    <citation type="journal article" date="2012" name="Extremophiles">
        <title>Thermotomaculum hydrothermale gen. nov., sp. nov., a novel heterotrophic thermophile within the phylum Acidobacteria from a deep-sea hydrothermal vent chimney in the Southern Okinawa Trough.</title>
        <authorList>
            <person name="Izumi H."/>
            <person name="Nunoura T."/>
            <person name="Miyazaki M."/>
            <person name="Mino S."/>
            <person name="Toki T."/>
            <person name="Takai K."/>
            <person name="Sako Y."/>
            <person name="Sawabe T."/>
            <person name="Nakagawa S."/>
        </authorList>
    </citation>
    <scope>NUCLEOTIDE SEQUENCE [LARGE SCALE GENOMIC DNA]</scope>
    <source>
        <strain evidence="1 2">AC55</strain>
    </source>
</reference>
<evidence type="ECO:0000313" key="2">
    <source>
        <dbReference type="Proteomes" id="UP000595564"/>
    </source>
</evidence>
<keyword evidence="2" id="KW-1185">Reference proteome</keyword>
<dbReference type="Proteomes" id="UP000595564">
    <property type="component" value="Chromosome"/>
</dbReference>
<proteinExistence type="predicted"/>
<dbReference type="EMBL" id="AP017470">
    <property type="protein sequence ID" value="BBB31887.1"/>
    <property type="molecule type" value="Genomic_DNA"/>
</dbReference>
<accession>A0A7R6PSM7</accession>
<dbReference type="RefSeq" id="WP_201328221.1">
    <property type="nucleotide sequence ID" value="NZ_AP017470.1"/>
</dbReference>
<dbReference type="Gene3D" id="3.90.550.10">
    <property type="entry name" value="Spore Coat Polysaccharide Biosynthesis Protein SpsA, Chain A"/>
    <property type="match status" value="1"/>
</dbReference>
<sequence length="222" mass="25840">MKNALIIINEKGDTSLSKFPLLKELPLEAVRKLSFIFMDEALSEGFPVEKGYSIFLVNFSEKDKNDLSLRYNNFVKQLIVEGKTYPELIKNTVKQIGEYDSYLFVRSNIIPYTETQFNNFFERLETHDMVFGAFDEDEFFILGFNNEIKNIVQSLKEFTEESLETIAVSENLDIYYLPEKAVVTSLESLTELRQKLNNDSGLARKIDNLILEITRYHEDNLE</sequence>
<name>A0A7R6PSM7_9BACT</name>
<gene>
    <name evidence="1" type="ORF">TTHT_0263</name>
</gene>